<evidence type="ECO:0000313" key="3">
    <source>
        <dbReference type="EMBL" id="GFS44174.1"/>
    </source>
</evidence>
<organism evidence="3 4">
    <name type="scientific">Actinidia rufa</name>
    <dbReference type="NCBI Taxonomy" id="165716"/>
    <lineage>
        <taxon>Eukaryota</taxon>
        <taxon>Viridiplantae</taxon>
        <taxon>Streptophyta</taxon>
        <taxon>Embryophyta</taxon>
        <taxon>Tracheophyta</taxon>
        <taxon>Spermatophyta</taxon>
        <taxon>Magnoliopsida</taxon>
        <taxon>eudicotyledons</taxon>
        <taxon>Gunneridae</taxon>
        <taxon>Pentapetalae</taxon>
        <taxon>asterids</taxon>
        <taxon>Ericales</taxon>
        <taxon>Actinidiaceae</taxon>
        <taxon>Actinidia</taxon>
    </lineage>
</organism>
<reference evidence="4" key="1">
    <citation type="submission" date="2019-07" db="EMBL/GenBank/DDBJ databases">
        <title>De Novo Assembly of kiwifruit Actinidia rufa.</title>
        <authorList>
            <person name="Sugita-Konishi S."/>
            <person name="Sato K."/>
            <person name="Mori E."/>
            <person name="Abe Y."/>
            <person name="Kisaki G."/>
            <person name="Hamano K."/>
            <person name="Suezawa K."/>
            <person name="Otani M."/>
            <person name="Fukuda T."/>
            <person name="Manabe T."/>
            <person name="Gomi K."/>
            <person name="Tabuchi M."/>
            <person name="Akimitsu K."/>
            <person name="Kataoka I."/>
        </authorList>
    </citation>
    <scope>NUCLEOTIDE SEQUENCE [LARGE SCALE GENOMIC DNA]</scope>
    <source>
        <strain evidence="4">cv. Fuchu</strain>
    </source>
</reference>
<dbReference type="EMBL" id="BJWL01000433">
    <property type="protein sequence ID" value="GFS44174.1"/>
    <property type="molecule type" value="Genomic_DNA"/>
</dbReference>
<keyword evidence="4" id="KW-1185">Reference proteome</keyword>
<accession>A0A7J0DWT2</accession>
<dbReference type="PANTHER" id="PTHR37249:SF3">
    <property type="entry name" value="OS03G0206201 PROTEIN"/>
    <property type="match status" value="1"/>
</dbReference>
<evidence type="ECO:0000256" key="1">
    <source>
        <dbReference type="SAM" id="MobiDB-lite"/>
    </source>
</evidence>
<gene>
    <name evidence="3" type="ORF">Acr_00g0088950</name>
</gene>
<dbReference type="Proteomes" id="UP000585474">
    <property type="component" value="Unassembled WGS sequence"/>
</dbReference>
<sequence length="181" mass="19755">MQATCLYICRYGLGGSLPLVSADFLVDFGGLNLRRDERPGFEASDLFRGRFWHLWAVDLMCIGIMKGFAFWVLVFVVGTALVLLSLSTDGSSSPVPDIALTRHEVDTAFTTRSRKLKEMGHTSSPDKHDAGSVNLEDYDPIDPVPSSKTSISSGPIQHGTPLMPFIPNPSPPDHPKHSGFP</sequence>
<dbReference type="AlphaFoldDB" id="A0A7J0DWT2"/>
<feature type="compositionally biased region" description="Polar residues" evidence="1">
    <location>
        <begin position="146"/>
        <end position="155"/>
    </location>
</feature>
<evidence type="ECO:0000313" key="4">
    <source>
        <dbReference type="Proteomes" id="UP000585474"/>
    </source>
</evidence>
<feature type="region of interest" description="Disordered" evidence="1">
    <location>
        <begin position="111"/>
        <end position="181"/>
    </location>
</feature>
<proteinExistence type="predicted"/>
<protein>
    <submittedName>
        <fullName evidence="3">Uncharacterized protein</fullName>
    </submittedName>
</protein>
<name>A0A7J0DWT2_9ERIC</name>
<feature type="transmembrane region" description="Helical" evidence="2">
    <location>
        <begin position="68"/>
        <end position="86"/>
    </location>
</feature>
<comment type="caution">
    <text evidence="3">The sequence shown here is derived from an EMBL/GenBank/DDBJ whole genome shotgun (WGS) entry which is preliminary data.</text>
</comment>
<dbReference type="PANTHER" id="PTHR37249">
    <property type="entry name" value="OS03G0206201 PROTEIN"/>
    <property type="match status" value="1"/>
</dbReference>
<feature type="compositionally biased region" description="Basic and acidic residues" evidence="1">
    <location>
        <begin position="116"/>
        <end position="130"/>
    </location>
</feature>
<keyword evidence="2" id="KW-0812">Transmembrane</keyword>
<dbReference type="OrthoDB" id="1938519at2759"/>
<keyword evidence="2" id="KW-1133">Transmembrane helix</keyword>
<evidence type="ECO:0000256" key="2">
    <source>
        <dbReference type="SAM" id="Phobius"/>
    </source>
</evidence>
<keyword evidence="2" id="KW-0472">Membrane</keyword>